<dbReference type="EMBL" id="JANEYF010003187">
    <property type="protein sequence ID" value="KAJ8938460.1"/>
    <property type="molecule type" value="Genomic_DNA"/>
</dbReference>
<feature type="domain" description="CCR4-NOT transcription complex subunit 1 HEAT repeat" evidence="12">
    <location>
        <begin position="494"/>
        <end position="647"/>
    </location>
</feature>
<dbReference type="Pfam" id="PF22940">
    <property type="entry name" value="CNOT1_1st"/>
    <property type="match status" value="1"/>
</dbReference>
<gene>
    <name evidence="15" type="ORF">NQ314_011497</name>
</gene>
<protein>
    <recommendedName>
        <fullName evidence="17">CCR4-NOT transcription complex subunit 1</fullName>
    </recommendedName>
</protein>
<dbReference type="PANTHER" id="PTHR13162:SF8">
    <property type="entry name" value="CCR4-NOT TRANSCRIPTION COMPLEX SUBUNIT 1"/>
    <property type="match status" value="1"/>
</dbReference>
<dbReference type="InterPro" id="IPR032194">
    <property type="entry name" value="CNOT1_HEAT"/>
</dbReference>
<evidence type="ECO:0000259" key="10">
    <source>
        <dbReference type="Pfam" id="PF16415"/>
    </source>
</evidence>
<dbReference type="Pfam" id="PF16415">
    <property type="entry name" value="CNOT1_CAF1_bind"/>
    <property type="match status" value="1"/>
</dbReference>
<dbReference type="Gene3D" id="1.25.40.800">
    <property type="match status" value="2"/>
</dbReference>
<dbReference type="FunFam" id="1.25.40.840:FF:000001">
    <property type="entry name" value="Ccr4-not transcription complex subunit 1 isoform"/>
    <property type="match status" value="1"/>
</dbReference>
<feature type="domain" description="CCR4-NOT transcription complex subunit 1-like NOT1 connector" evidence="14">
    <location>
        <begin position="1591"/>
        <end position="1798"/>
    </location>
</feature>
<dbReference type="InterPro" id="IPR032191">
    <property type="entry name" value="CNOT1_CAF1_bind"/>
</dbReference>
<evidence type="ECO:0000256" key="3">
    <source>
        <dbReference type="ARBA" id="ARBA00023015"/>
    </source>
</evidence>
<feature type="region of interest" description="Disordered" evidence="7">
    <location>
        <begin position="994"/>
        <end position="1028"/>
    </location>
</feature>
<evidence type="ECO:0000259" key="12">
    <source>
        <dbReference type="Pfam" id="PF16418"/>
    </source>
</evidence>
<dbReference type="InterPro" id="IPR040398">
    <property type="entry name" value="Not1"/>
</dbReference>
<evidence type="ECO:0000259" key="11">
    <source>
        <dbReference type="Pfam" id="PF16417"/>
    </source>
</evidence>
<dbReference type="InterPro" id="IPR038535">
    <property type="entry name" value="CNOT1_TTP_bind_sf"/>
</dbReference>
<feature type="compositionally biased region" description="Polar residues" evidence="7">
    <location>
        <begin position="1314"/>
        <end position="1329"/>
    </location>
</feature>
<evidence type="ECO:0000256" key="5">
    <source>
        <dbReference type="ARBA" id="ARBA00023242"/>
    </source>
</evidence>
<evidence type="ECO:0000259" key="14">
    <source>
        <dbReference type="Pfam" id="PF23590"/>
    </source>
</evidence>
<evidence type="ECO:0000313" key="15">
    <source>
        <dbReference type="EMBL" id="KAJ8938460.1"/>
    </source>
</evidence>
<evidence type="ECO:0000259" key="8">
    <source>
        <dbReference type="Pfam" id="PF04054"/>
    </source>
</evidence>
<evidence type="ECO:0000256" key="7">
    <source>
        <dbReference type="SAM" id="MobiDB-lite"/>
    </source>
</evidence>
<feature type="domain" description="CCR4-NOT transcription complex subunit 1" evidence="9">
    <location>
        <begin position="1367"/>
        <end position="1514"/>
    </location>
</feature>
<feature type="domain" description="CCR4-Not complex component Not1 C-terminal" evidence="8">
    <location>
        <begin position="1905"/>
        <end position="2048"/>
    </location>
</feature>
<keyword evidence="4" id="KW-0804">Transcription</keyword>
<evidence type="ECO:0000259" key="9">
    <source>
        <dbReference type="Pfam" id="PF12842"/>
    </source>
</evidence>
<dbReference type="Gene3D" id="1.25.40.180">
    <property type="match status" value="1"/>
</dbReference>
<dbReference type="Pfam" id="PF04054">
    <property type="entry name" value="Not1"/>
    <property type="match status" value="2"/>
</dbReference>
<dbReference type="InterPro" id="IPR024557">
    <property type="entry name" value="CNOT1_dom_4"/>
</dbReference>
<feature type="domain" description="CCR4-Not complex component Not1 C-terminal" evidence="8">
    <location>
        <begin position="2050"/>
        <end position="2108"/>
    </location>
</feature>
<evidence type="ECO:0000256" key="2">
    <source>
        <dbReference type="ARBA" id="ARBA00022491"/>
    </source>
</evidence>
<dbReference type="CDD" id="cd20710">
    <property type="entry name" value="NOT1_connector"/>
    <property type="match status" value="1"/>
</dbReference>
<sequence length="2126" mass="238862">MNLDSLSFTLSQISYLVATLTKKNYKQVVGDLTKLVTLHGLEADRHLLQCLFSSVDFSESTAKISAPTPHNQVLLEQCSSLLNKPSLLTAVCYITDNPVINHKTLKVGPQFFHQLSKCLRLSAVQEVIFALALRHSSNTEVANLAQAHLRASVPALVQSYIDTEGSSRQHEGGLHETTPEVLHLILSAVLKTPKEVGLTNDIHTTFLKTLQRDFPKELVPVVLAPLVYPEQCELAPEMSSEGPGLSGGMLDTSLADLVTEIGYGFTSSLEECRNNLMKLAGRDISPGAVARVLAMMCRTHSGLEESLSIQTPGSFSKGSDGRTSWNIEVLIQALKEVVSSFQWNSVVGELDHPEFIIKDRQGLCLLINALRQGLQTFGFHPETFPIDQFYKRWANVEGQFSLIQNILKSPDVFCFADYSCVPVAVDVLKTPPEQDGKELANWRSLNLVELLLGLSECGLYNHVQELFKVPVHSSPDVLVLALLQISGPVTLLRQELLTNLIPIFLGNHPNSAIILHHAWHTQNINIKPIIMHAMAEWYVRGECDQTRLSRILDVAQDLKALSMLLNAQSAQSYPFIIDLACLASRREYLKLEKWLSDKIGEHGEAFVTACIKFLHRRCPQIGKSEDTLTKVAPLPTETLTTMIVCLQRCMNNVSPDCQEAIVTIVSNCTLLLKSRQQQPTILRSRAIDGTINPSVFAGQLYNHAGVDTIPGLTTNLANMNLAGPTSSAFNLQGGLGPLVQSPGSPSRILNTGSSNSPFPIMPMQHQGPVGTGSSLVLGVNQMSNLGRMGPNPSIDKTRLPEYNLFPDISPHVSKEIEDEANNYFQRIYNHPPHPTLSIDEVLAMLKRFQDSHSKREKEVFNCMLRSLFEEYKFFPQYPDKELHITAQLFGGIIERGIVTSYVALGLALRFVLEALKKPEGSKMYYFGIAALDKFKSRLKEYHKYCEHVRAIPHFGDFPQHLQEYVEYGLQSLEPPHKPEGPVLPASLAAMLAPPNTPSSTGYKPSTTTSSAAPTKVSTTPASTLGSRPSIANATNIDTLLVATEKEEKATPPPEPLQDKTAFIFNNLSQLNLKQKCDELRELVLEEYYPWLSQYLVMKRASIEFNFHVLYSNFLDTLGVNEVVKMVTRETFRNIRVLLRSDKAIANFSDRSLLKNLGHWLGMLTLARNKPILQIDLDLKSLLVEAYHKGQQELLYVVPFVAKVLESCAKSKVFKPPNPWTMALMNVLAELHSEPDLKLTLKFEIEVLCKNLDIDVTQLKPSVYLKDPERIRKIEYQLSQPMKKESLTQPVQGNLPAGNLNDPELVNIIPGQQTSSPVVQNNSTTPTSALSAPPEPRYGYTDIHIAGMQAFQTHTVVSPSILLFQTQPQLKALVRTSIERAVQEWIAPVVDRSIKIALQTCEQIIRKDFALDPDENRMRLAAHYMVRNLTAGMAMITCREQLMTAINTHLKQALLANLVTPSVQQKEMIEQAASVIASDNMELACAFIQKTAVEKAIPEIDKRLMSEYELRKMARQEGRMPEQIRLKVGGISTSQMAVYEEFARNIPGFLPNERDATILIQKQTLTPIETQPHPSTPFPIPQTTLATDDLSLLYEKLIVEVEQFMQLTAGQAQNTHMNTNMLVIRDCLLHILRNRDLTPPQAIVQKCVESLQDCLVPTLNDADPVTLRFKDVLVRILKTMQDPRVYGQQWTNKLVTRFLTDCRDEQQRYNIDAVDTLIKSGLVNVPQYDLALAQCMENGLNYMGVSFAMQLVQLYLIDDRSSQFVTESDLCNTIEMLAKIQTHTRQPPEGLGNIIDILRQNHETSFFGDRAPMGPTVHIHNGILQVRAPNYEDPPGLVEKTDYLLRDWISIYNSQHQGRDSTKAFSMFVHQMNVHGILKTDDLITRFFRLSTQLCVETVYRILADKNAELAKPVTMLYKGTLRVLLVLLHDFPEFLCDYHYGFCDVIPPNCIQMRNLILSAFPRNMRLPDPFTPNLKVDMLQEISYGPRILTNISLMITPAQFKKDLDSYLKARAPVTFLSELRSNLQVSNEPGVRYNIPLMNALVLYVEAIQEQITRVLLERLIVNRPHPWGLLITFIELIKNPTYRFWQHEFVHCAPEIEKLFESVARSCMVKTTVQPQEGEIQE</sequence>
<dbReference type="Pfam" id="PF16417">
    <property type="entry name" value="CNOT1_TTP_bind"/>
    <property type="match status" value="1"/>
</dbReference>
<keyword evidence="16" id="KW-1185">Reference proteome</keyword>
<organism evidence="15 16">
    <name type="scientific">Rhamnusium bicolor</name>
    <dbReference type="NCBI Taxonomy" id="1586634"/>
    <lineage>
        <taxon>Eukaryota</taxon>
        <taxon>Metazoa</taxon>
        <taxon>Ecdysozoa</taxon>
        <taxon>Arthropoda</taxon>
        <taxon>Hexapoda</taxon>
        <taxon>Insecta</taxon>
        <taxon>Pterygota</taxon>
        <taxon>Neoptera</taxon>
        <taxon>Endopterygota</taxon>
        <taxon>Coleoptera</taxon>
        <taxon>Polyphaga</taxon>
        <taxon>Cucujiformia</taxon>
        <taxon>Chrysomeloidea</taxon>
        <taxon>Cerambycidae</taxon>
        <taxon>Lepturinae</taxon>
        <taxon>Rhagiini</taxon>
        <taxon>Rhamnusium</taxon>
    </lineage>
</organism>
<feature type="region of interest" description="Disordered" evidence="7">
    <location>
        <begin position="1314"/>
        <end position="1333"/>
    </location>
</feature>
<feature type="domain" description="CCR4-NOT transcription complex subunit 1 TTP binding" evidence="11">
    <location>
        <begin position="804"/>
        <end position="975"/>
    </location>
</feature>
<accession>A0AAV8XHL0</accession>
<keyword evidence="3" id="KW-0805">Transcription regulation</keyword>
<comment type="similarity">
    <text evidence="6">Belongs to the CNOT1 family.</text>
</comment>
<keyword evidence="2" id="KW-0678">Repressor</keyword>
<dbReference type="GO" id="GO:0030015">
    <property type="term" value="C:CCR4-NOT core complex"/>
    <property type="evidence" value="ECO:0007669"/>
    <property type="project" value="InterPro"/>
</dbReference>
<dbReference type="InterPro" id="IPR055454">
    <property type="entry name" value="CNOT1-like_NOT1_connector"/>
</dbReference>
<dbReference type="GO" id="GO:0000932">
    <property type="term" value="C:P-body"/>
    <property type="evidence" value="ECO:0007669"/>
    <property type="project" value="TreeGrafter"/>
</dbReference>
<comment type="caution">
    <text evidence="15">The sequence shown here is derived from an EMBL/GenBank/DDBJ whole genome shotgun (WGS) entry which is preliminary data.</text>
</comment>
<dbReference type="Pfam" id="PF16418">
    <property type="entry name" value="CNOT1_HEAT"/>
    <property type="match status" value="1"/>
</dbReference>
<evidence type="ECO:0000256" key="4">
    <source>
        <dbReference type="ARBA" id="ARBA00023163"/>
    </source>
</evidence>
<dbReference type="GO" id="GO:0017148">
    <property type="term" value="P:negative regulation of translation"/>
    <property type="evidence" value="ECO:0007669"/>
    <property type="project" value="InterPro"/>
</dbReference>
<evidence type="ECO:0000256" key="1">
    <source>
        <dbReference type="ARBA" id="ARBA00004123"/>
    </source>
</evidence>
<evidence type="ECO:0000313" key="16">
    <source>
        <dbReference type="Proteomes" id="UP001162156"/>
    </source>
</evidence>
<dbReference type="GO" id="GO:0005634">
    <property type="term" value="C:nucleus"/>
    <property type="evidence" value="ECO:0007669"/>
    <property type="project" value="UniProtKB-SubCell"/>
</dbReference>
<dbReference type="GO" id="GO:0000288">
    <property type="term" value="P:nuclear-transcribed mRNA catabolic process, deadenylation-dependent decay"/>
    <property type="evidence" value="ECO:0007669"/>
    <property type="project" value="TreeGrafter"/>
</dbReference>
<feature type="domain" description="CCR4-NOT transcription complex subunit 1 CAF1-binding" evidence="10">
    <location>
        <begin position="1050"/>
        <end position="1271"/>
    </location>
</feature>
<dbReference type="GO" id="GO:0060090">
    <property type="term" value="F:molecular adaptor activity"/>
    <property type="evidence" value="ECO:0007669"/>
    <property type="project" value="TreeGrafter"/>
</dbReference>
<evidence type="ECO:0008006" key="17">
    <source>
        <dbReference type="Google" id="ProtNLM"/>
    </source>
</evidence>
<dbReference type="FunFam" id="1.25.40.180:FF:000005">
    <property type="entry name" value="Ccr4-not transcription complex subunit 1 isoform"/>
    <property type="match status" value="1"/>
</dbReference>
<dbReference type="PANTHER" id="PTHR13162">
    <property type="entry name" value="CCR4-NOT TRANSCRIPTION COMPLEX"/>
    <property type="match status" value="1"/>
</dbReference>
<name>A0AAV8XHL0_9CUCU</name>
<dbReference type="Gene3D" id="1.25.40.840">
    <property type="entry name" value="CCR4-NOT transcription complex subunit 1 TTP binding domain"/>
    <property type="match status" value="1"/>
</dbReference>
<dbReference type="InterPro" id="IPR055104">
    <property type="entry name" value="CNOT1_1st"/>
</dbReference>
<feature type="domain" description="CCR4-NOT transcription complex subunit 1 N-terminal" evidence="13">
    <location>
        <begin position="29"/>
        <end position="226"/>
    </location>
</feature>
<evidence type="ECO:0000259" key="13">
    <source>
        <dbReference type="Pfam" id="PF22940"/>
    </source>
</evidence>
<feature type="compositionally biased region" description="Low complexity" evidence="7">
    <location>
        <begin position="1004"/>
        <end position="1023"/>
    </location>
</feature>
<comment type="subcellular location">
    <subcellularLocation>
        <location evidence="1">Nucleus</location>
    </subcellularLocation>
</comment>
<dbReference type="InterPro" id="IPR007196">
    <property type="entry name" value="CCR4-Not_Not1_C"/>
</dbReference>
<dbReference type="Pfam" id="PF23590">
    <property type="entry name" value="NOT1_connector"/>
    <property type="match status" value="1"/>
</dbReference>
<evidence type="ECO:0000256" key="6">
    <source>
        <dbReference type="ARBA" id="ARBA00025717"/>
    </source>
</evidence>
<dbReference type="Proteomes" id="UP001162156">
    <property type="component" value="Unassembled WGS sequence"/>
</dbReference>
<proteinExistence type="inferred from homology"/>
<reference evidence="15" key="1">
    <citation type="journal article" date="2023" name="Insect Mol. Biol.">
        <title>Genome sequencing provides insights into the evolution of gene families encoding plant cell wall-degrading enzymes in longhorned beetles.</title>
        <authorList>
            <person name="Shin N.R."/>
            <person name="Okamura Y."/>
            <person name="Kirsch R."/>
            <person name="Pauchet Y."/>
        </authorList>
    </citation>
    <scope>NUCLEOTIDE SEQUENCE</scope>
    <source>
        <strain evidence="15">RBIC_L_NR</strain>
    </source>
</reference>
<keyword evidence="5" id="KW-0539">Nucleus</keyword>
<dbReference type="Pfam" id="PF12842">
    <property type="entry name" value="DUF3819"/>
    <property type="match status" value="1"/>
</dbReference>
<dbReference type="Gene3D" id="1.25.40.790">
    <property type="match status" value="2"/>
</dbReference>
<dbReference type="InterPro" id="IPR032193">
    <property type="entry name" value="CNOT1_TTP_bind"/>
</dbReference>